<dbReference type="GO" id="GO:0010506">
    <property type="term" value="P:regulation of autophagy"/>
    <property type="evidence" value="ECO:0007669"/>
    <property type="project" value="InterPro"/>
</dbReference>
<accession>A0A1V9ZUP5</accession>
<dbReference type="SMART" id="SM00220">
    <property type="entry name" value="S_TKc"/>
    <property type="match status" value="1"/>
</dbReference>
<dbReference type="PROSITE" id="PS00107">
    <property type="entry name" value="PROTEIN_KINASE_ATP"/>
    <property type="match status" value="1"/>
</dbReference>
<dbReference type="Pfam" id="PF00069">
    <property type="entry name" value="Pkinase"/>
    <property type="match status" value="1"/>
</dbReference>
<keyword evidence="10" id="KW-1185">Reference proteome</keyword>
<organism evidence="9 10">
    <name type="scientific">Achlya hypogyna</name>
    <name type="common">Oomycete</name>
    <name type="synonym">Protoachlya hypogyna</name>
    <dbReference type="NCBI Taxonomy" id="1202772"/>
    <lineage>
        <taxon>Eukaryota</taxon>
        <taxon>Sar</taxon>
        <taxon>Stramenopiles</taxon>
        <taxon>Oomycota</taxon>
        <taxon>Saprolegniomycetes</taxon>
        <taxon>Saprolegniales</taxon>
        <taxon>Achlyaceae</taxon>
        <taxon>Achlya</taxon>
    </lineage>
</organism>
<dbReference type="PANTHER" id="PTHR24348:SF22">
    <property type="entry name" value="NON-SPECIFIC SERINE_THREONINE PROTEIN KINASE"/>
    <property type="match status" value="1"/>
</dbReference>
<gene>
    <name evidence="9" type="ORF">ACHHYP_00315</name>
</gene>
<dbReference type="InterPro" id="IPR045269">
    <property type="entry name" value="Atg1-like"/>
</dbReference>
<feature type="compositionally biased region" description="Low complexity" evidence="7">
    <location>
        <begin position="282"/>
        <end position="306"/>
    </location>
</feature>
<keyword evidence="2" id="KW-0808">Transferase</keyword>
<evidence type="ECO:0000256" key="7">
    <source>
        <dbReference type="SAM" id="MobiDB-lite"/>
    </source>
</evidence>
<protein>
    <submittedName>
        <fullName evidence="9">Protein kinase</fullName>
    </submittedName>
</protein>
<feature type="compositionally biased region" description="Polar residues" evidence="7">
    <location>
        <begin position="367"/>
        <end position="396"/>
    </location>
</feature>
<dbReference type="GO" id="GO:0000407">
    <property type="term" value="C:phagophore assembly site"/>
    <property type="evidence" value="ECO:0007669"/>
    <property type="project" value="TreeGrafter"/>
</dbReference>
<dbReference type="Proteomes" id="UP000243579">
    <property type="component" value="Unassembled WGS sequence"/>
</dbReference>
<dbReference type="CDD" id="cd14009">
    <property type="entry name" value="STKc_ATG1_ULK_like"/>
    <property type="match status" value="1"/>
</dbReference>
<dbReference type="GO" id="GO:0016020">
    <property type="term" value="C:membrane"/>
    <property type="evidence" value="ECO:0007669"/>
    <property type="project" value="TreeGrafter"/>
</dbReference>
<keyword evidence="1" id="KW-0723">Serine/threonine-protein kinase</keyword>
<dbReference type="GO" id="GO:0005829">
    <property type="term" value="C:cytosol"/>
    <property type="evidence" value="ECO:0007669"/>
    <property type="project" value="TreeGrafter"/>
</dbReference>
<dbReference type="PANTHER" id="PTHR24348">
    <property type="entry name" value="SERINE/THREONINE-PROTEIN KINASE UNC-51-RELATED"/>
    <property type="match status" value="1"/>
</dbReference>
<dbReference type="EMBL" id="JNBR01000002">
    <property type="protein sequence ID" value="OQS01691.1"/>
    <property type="molecule type" value="Genomic_DNA"/>
</dbReference>
<keyword evidence="4 9" id="KW-0418">Kinase</keyword>
<dbReference type="InterPro" id="IPR011009">
    <property type="entry name" value="Kinase-like_dom_sf"/>
</dbReference>
<reference evidence="9 10" key="1">
    <citation type="journal article" date="2014" name="Genome Biol. Evol.">
        <title>The secreted proteins of Achlya hypogyna and Thraustotheca clavata identify the ancestral oomycete secretome and reveal gene acquisitions by horizontal gene transfer.</title>
        <authorList>
            <person name="Misner I."/>
            <person name="Blouin N."/>
            <person name="Leonard G."/>
            <person name="Richards T.A."/>
            <person name="Lane C.E."/>
        </authorList>
    </citation>
    <scope>NUCLEOTIDE SEQUENCE [LARGE SCALE GENOMIC DNA]</scope>
    <source>
        <strain evidence="9 10">ATCC 48635</strain>
    </source>
</reference>
<dbReference type="PROSITE" id="PS00108">
    <property type="entry name" value="PROTEIN_KINASE_ST"/>
    <property type="match status" value="1"/>
</dbReference>
<dbReference type="GO" id="GO:0005776">
    <property type="term" value="C:autophagosome"/>
    <property type="evidence" value="ECO:0007669"/>
    <property type="project" value="TreeGrafter"/>
</dbReference>
<evidence type="ECO:0000313" key="9">
    <source>
        <dbReference type="EMBL" id="OQS01691.1"/>
    </source>
</evidence>
<dbReference type="InterPro" id="IPR000719">
    <property type="entry name" value="Prot_kinase_dom"/>
</dbReference>
<dbReference type="AlphaFoldDB" id="A0A1V9ZUP5"/>
<evidence type="ECO:0000313" key="10">
    <source>
        <dbReference type="Proteomes" id="UP000243579"/>
    </source>
</evidence>
<evidence type="ECO:0000259" key="8">
    <source>
        <dbReference type="PROSITE" id="PS50011"/>
    </source>
</evidence>
<feature type="compositionally biased region" description="Polar residues" evidence="7">
    <location>
        <begin position="318"/>
        <end position="333"/>
    </location>
</feature>
<evidence type="ECO:0000256" key="4">
    <source>
        <dbReference type="ARBA" id="ARBA00022777"/>
    </source>
</evidence>
<dbReference type="InterPro" id="IPR048941">
    <property type="entry name" value="ATG1-like_MIT2"/>
</dbReference>
<dbReference type="STRING" id="1202772.A0A1V9ZUP5"/>
<dbReference type="GO" id="GO:0005524">
    <property type="term" value="F:ATP binding"/>
    <property type="evidence" value="ECO:0007669"/>
    <property type="project" value="UniProtKB-UniRule"/>
</dbReference>
<dbReference type="InterPro" id="IPR008271">
    <property type="entry name" value="Ser/Thr_kinase_AS"/>
</dbReference>
<comment type="caution">
    <text evidence="9">The sequence shown here is derived from an EMBL/GenBank/DDBJ whole genome shotgun (WGS) entry which is preliminary data.</text>
</comment>
<dbReference type="GO" id="GO:0004674">
    <property type="term" value="F:protein serine/threonine kinase activity"/>
    <property type="evidence" value="ECO:0007669"/>
    <property type="project" value="UniProtKB-KW"/>
</dbReference>
<feature type="compositionally biased region" description="Low complexity" evidence="7">
    <location>
        <begin position="334"/>
        <end position="345"/>
    </location>
</feature>
<evidence type="ECO:0000256" key="6">
    <source>
        <dbReference type="PROSITE-ProRule" id="PRU10141"/>
    </source>
</evidence>
<keyword evidence="5 6" id="KW-0067">ATP-binding</keyword>
<feature type="domain" description="Protein kinase" evidence="8">
    <location>
        <begin position="13"/>
        <end position="270"/>
    </location>
</feature>
<feature type="compositionally biased region" description="Low complexity" evidence="7">
    <location>
        <begin position="472"/>
        <end position="491"/>
    </location>
</feature>
<name>A0A1V9ZUP5_ACHHY</name>
<dbReference type="InterPro" id="IPR017441">
    <property type="entry name" value="Protein_kinase_ATP_BS"/>
</dbReference>
<keyword evidence="3 6" id="KW-0547">Nucleotide-binding</keyword>
<evidence type="ECO:0000256" key="2">
    <source>
        <dbReference type="ARBA" id="ARBA00022679"/>
    </source>
</evidence>
<dbReference type="SUPFAM" id="SSF56112">
    <property type="entry name" value="Protein kinase-like (PK-like)"/>
    <property type="match status" value="1"/>
</dbReference>
<evidence type="ECO:0000256" key="1">
    <source>
        <dbReference type="ARBA" id="ARBA00022527"/>
    </source>
</evidence>
<dbReference type="Pfam" id="PF21127">
    <property type="entry name" value="ATG1-like_MIT2"/>
    <property type="match status" value="1"/>
</dbReference>
<feature type="binding site" evidence="6">
    <location>
        <position position="42"/>
    </location>
    <ligand>
        <name>ATP</name>
        <dbReference type="ChEBI" id="CHEBI:30616"/>
    </ligand>
</feature>
<dbReference type="FunFam" id="3.30.200.20:FF:000003">
    <property type="entry name" value="Non-specific serine/threonine protein kinase"/>
    <property type="match status" value="1"/>
</dbReference>
<feature type="region of interest" description="Disordered" evidence="7">
    <location>
        <begin position="280"/>
        <end position="400"/>
    </location>
</feature>
<feature type="region of interest" description="Disordered" evidence="7">
    <location>
        <begin position="472"/>
        <end position="496"/>
    </location>
</feature>
<dbReference type="Gene3D" id="1.10.510.10">
    <property type="entry name" value="Transferase(Phosphotransferase) domain 1"/>
    <property type="match status" value="1"/>
</dbReference>
<dbReference type="GO" id="GO:0000045">
    <property type="term" value="P:autophagosome assembly"/>
    <property type="evidence" value="ECO:0007669"/>
    <property type="project" value="TreeGrafter"/>
</dbReference>
<evidence type="ECO:0000256" key="3">
    <source>
        <dbReference type="ARBA" id="ARBA00022741"/>
    </source>
</evidence>
<dbReference type="PROSITE" id="PS50011">
    <property type="entry name" value="PROTEIN_KINASE_DOM"/>
    <property type="match status" value="1"/>
</dbReference>
<sequence length="646" mass="71465">MERPPKVVTMGEYVVEKKIGKGSYAQVYRGYHQVTLVPVAVKVIDGSKLNPKLLDNLGVEISIMQQMNHPNIVRLYSITKSKSSVHLFMEYCEGGDLSQYMKKQPNGIVSEPLVRHFIRELADGLHALWRQNLIHRDLKPQNLLLADNSPVPRLKIADFGFARHLATASLAETLCGSPLYMAPEIMRFHKYDSKADLWSVGTILFEMVFGRTPFHGATQMELLRNIERHELRFPEGHNTPRDCIELMEGLLRRDPSRRMGFDEFFAHPFIGKQYEMTKSALVPSPSTSPPVAAAAAPPTRPITAPVDIQRRVPDGLPTHTSPPTALLQPTSLGSSSRMQESYRSSVMQSYRRRSASASQHRAATSSVHQVSPTLPASPELGTSPTPRINPFKSTLPGTPPPPSVGAFALVASSSAPTHYSRKTIVPKPSKTILDYMCDTGLDMTYQRVQTMMTIAEALLALPTMDTAASFTSSVSSSSSTHSVTSPTSMTSDLDGHPEAKRQASALQLYLMCLYFLQHAYAVAGSEKVACAWINDFLNVCLDRAEQCKKVCGPLLSDTALPSGEDVLYYHAMRLGRDGAVQEVLGQWPHALELYERARILLDTILAWNQLVSLSSRKASTLTGEDKQRIAQYVDGFAQRIKCVSKK</sequence>
<dbReference type="FunFam" id="1.10.510.10:FF:000571">
    <property type="entry name" value="Maternal embryonic leucine zipper kinase"/>
    <property type="match status" value="1"/>
</dbReference>
<evidence type="ECO:0000256" key="5">
    <source>
        <dbReference type="ARBA" id="ARBA00022840"/>
    </source>
</evidence>
<proteinExistence type="predicted"/>
<feature type="compositionally biased region" description="Low complexity" evidence="7">
    <location>
        <begin position="355"/>
        <end position="366"/>
    </location>
</feature>
<dbReference type="OrthoDB" id="346907at2759"/>